<feature type="compositionally biased region" description="Basic and acidic residues" evidence="1">
    <location>
        <begin position="48"/>
        <end position="65"/>
    </location>
</feature>
<sequence length="243" mass="27838">MLRWAKIQGLPSSSMQSHRVSGERSAAQRGQLATDRLPVHPRHTRRRCTPEWTDRTGRDRTDRQAPARAASKPANLSATSATAFLMPGRPRHGKLPHAPAPYSVAHRTVASHSHRWQRSRARAASTRTTATTVNHQLTDGFKVPCENGNASQRLFHIQHVTFRLHACHTHTHVEGSSWLMSRERQVKSRRAARDGAGGLAHCASKRTSLALPPRLRVEVIRWWLVNFIEVWRWFWHRVGRWRR</sequence>
<feature type="compositionally biased region" description="Polar residues" evidence="1">
    <location>
        <begin position="10"/>
        <end position="19"/>
    </location>
</feature>
<keyword evidence="3" id="KW-1185">Reference proteome</keyword>
<gene>
    <name evidence="2" type="ORF">JOL62DRAFT_85027</name>
</gene>
<protein>
    <submittedName>
        <fullName evidence="2">Uncharacterized protein</fullName>
    </submittedName>
</protein>
<accession>A0ABR1N710</accession>
<comment type="caution">
    <text evidence="2">The sequence shown here is derived from an EMBL/GenBank/DDBJ whole genome shotgun (WGS) entry which is preliminary data.</text>
</comment>
<name>A0ABR1N710_9PEZI</name>
<dbReference type="EMBL" id="JBBPBF010000015">
    <property type="protein sequence ID" value="KAK7610996.1"/>
    <property type="molecule type" value="Genomic_DNA"/>
</dbReference>
<evidence type="ECO:0000313" key="2">
    <source>
        <dbReference type="EMBL" id="KAK7610996.1"/>
    </source>
</evidence>
<dbReference type="Proteomes" id="UP001367316">
    <property type="component" value="Unassembled WGS sequence"/>
</dbReference>
<evidence type="ECO:0000313" key="3">
    <source>
        <dbReference type="Proteomes" id="UP001367316"/>
    </source>
</evidence>
<evidence type="ECO:0000256" key="1">
    <source>
        <dbReference type="SAM" id="MobiDB-lite"/>
    </source>
</evidence>
<organism evidence="2 3">
    <name type="scientific">Phyllosticta paracitricarpa</name>
    <dbReference type="NCBI Taxonomy" id="2016321"/>
    <lineage>
        <taxon>Eukaryota</taxon>
        <taxon>Fungi</taxon>
        <taxon>Dikarya</taxon>
        <taxon>Ascomycota</taxon>
        <taxon>Pezizomycotina</taxon>
        <taxon>Dothideomycetes</taxon>
        <taxon>Dothideomycetes incertae sedis</taxon>
        <taxon>Botryosphaeriales</taxon>
        <taxon>Phyllostictaceae</taxon>
        <taxon>Phyllosticta</taxon>
    </lineage>
</organism>
<proteinExistence type="predicted"/>
<feature type="region of interest" description="Disordered" evidence="1">
    <location>
        <begin position="1"/>
        <end position="76"/>
    </location>
</feature>
<reference evidence="2 3" key="1">
    <citation type="submission" date="2024-04" db="EMBL/GenBank/DDBJ databases">
        <title>Phyllosticta paracitricarpa is synonymous to the EU quarantine fungus P. citricarpa based on phylogenomic analyses.</title>
        <authorList>
            <consortium name="Lawrence Berkeley National Laboratory"/>
            <person name="Van ingen-buijs V.A."/>
            <person name="Van westerhoven A.C."/>
            <person name="Haridas S."/>
            <person name="Skiadas P."/>
            <person name="Martin F."/>
            <person name="Groenewald J.Z."/>
            <person name="Crous P.W."/>
            <person name="Seidl M.F."/>
        </authorList>
    </citation>
    <scope>NUCLEOTIDE SEQUENCE [LARGE SCALE GENOMIC DNA]</scope>
    <source>
        <strain evidence="2 3">CBS 141358</strain>
    </source>
</reference>